<dbReference type="RefSeq" id="WP_390214578.1">
    <property type="nucleotide sequence ID" value="NZ_JBHLXJ010000034.1"/>
</dbReference>
<keyword evidence="1" id="KW-0067">ATP-binding</keyword>
<comment type="caution">
    <text evidence="1">The sequence shown here is derived from an EMBL/GenBank/DDBJ whole genome shotgun (WGS) entry which is preliminary data.</text>
</comment>
<dbReference type="Proteomes" id="UP001589844">
    <property type="component" value="Unassembled WGS sequence"/>
</dbReference>
<dbReference type="SUPFAM" id="SSF52540">
    <property type="entry name" value="P-loop containing nucleoside triphosphate hydrolases"/>
    <property type="match status" value="1"/>
</dbReference>
<gene>
    <name evidence="1" type="ORF">ACFFJH_18715</name>
</gene>
<dbReference type="GO" id="GO:0005524">
    <property type="term" value="F:ATP binding"/>
    <property type="evidence" value="ECO:0007669"/>
    <property type="project" value="UniProtKB-KW"/>
</dbReference>
<protein>
    <submittedName>
        <fullName evidence="1">ATP-binding protein</fullName>
    </submittedName>
</protein>
<evidence type="ECO:0000313" key="1">
    <source>
        <dbReference type="EMBL" id="MFC0351857.1"/>
    </source>
</evidence>
<sequence>MRELLKPYVGVNRLNYLCIIMTELFGESNLSSLPALASSFDSINKTLRDDVCLALKNLRLTGFCPNTLRELHLMVDSYQMHFTQLELRRSKGDVNIKNEIPQRYIINEDLSISRTWTHLIPDDIVEAIASLTTLLPLRAKSRLPLHDVKKKAGINYEQGYGGVITPLGFAPEEPLLYDVDKIGRAPGLIKWSELIEVAREFDRIDVTNGNQTTDEHSWFNRLHDANGNATAILMKSGPTGLIDSEGIDLSGLKHLIGLPGAGKTTLLYLLAGHLFKTGHSCCFMFPSIEVAGGFIETLDRYQVDVGLLSGQGESSKNKHVLNFSTALSSKNNGFGVTRKIAPFFATNCALSAFSSDEDIEFPHMNPPCTKLLQNLQKKRDQPHQCSLSSVCGMQFGERTLATTRIWAGHILSIDRRVSPLFSEFDIRHFEYLARTFDVLVVDECDGAQSNLDMQGTPLMKLAGDNDSLWSTLIQDLHSPAARGNNAFVAGMTIPALLEMTGRFGRATERFVGRVMHFQDKFRDQNANLMLTSLSIISDMFECDIDVDTPENRLYLDARKAFEIIWDSAIKIVAFRLFVDNDDEVSDLDRTIDEAAKLTMVEPPILRQFYARLLQAIELWERDGNDGAIAELAAVLRTAPNLISAHDDENFFAYSGLLVSVSMVVLQHFGLAPHLRLMSSMRLVSDNVFAARCSRDQLAILPESLIGRLSGVRYTVSEEGNVDVSHVSFAGTPRLLPKRMIEIGKERGEGMAVLMTSATSMLEQSPSFHINIRPDYVLARPNAGSGWANSKYVFFPKKDPQNVGVNLRFSGAKMSQRERILKSIADQLLRHGALSNVDQAIKENDIVDGVGRKAAFIVNSYEQCELLFNHIQANYASWRGRVRYLAKPTLTGTLNDAAITAAEVESLGEDQKWDLLIFPMSAIGRGVNIVYRFGPRQDKAMLGSLFFLTRPHPRGDSLQLIQGLIGRASENFDQRRFPNTITALKKLKEARKETVSMVEYLLRMPLMSQALGQFAEPFVADQMIIILQTIGRAMRGDCPAFVYFVDAAWAPHSANQQVDTERTSMLVMMQSILKKCLTHEDLAVRECYKNLYQSFSVPLSKIENLIQGEINE</sequence>
<proteinExistence type="predicted"/>
<keyword evidence="1" id="KW-0547">Nucleotide-binding</keyword>
<keyword evidence="2" id="KW-1185">Reference proteome</keyword>
<accession>A0ABV6IJ46</accession>
<name>A0ABV6IJ46_9BURK</name>
<organism evidence="1 2">
    <name type="scientific">Undibacterium danionis</name>
    <dbReference type="NCBI Taxonomy" id="1812100"/>
    <lineage>
        <taxon>Bacteria</taxon>
        <taxon>Pseudomonadati</taxon>
        <taxon>Pseudomonadota</taxon>
        <taxon>Betaproteobacteria</taxon>
        <taxon>Burkholderiales</taxon>
        <taxon>Oxalobacteraceae</taxon>
        <taxon>Undibacterium</taxon>
    </lineage>
</organism>
<dbReference type="EMBL" id="JBHLXJ010000034">
    <property type="protein sequence ID" value="MFC0351857.1"/>
    <property type="molecule type" value="Genomic_DNA"/>
</dbReference>
<evidence type="ECO:0000313" key="2">
    <source>
        <dbReference type="Proteomes" id="UP001589844"/>
    </source>
</evidence>
<reference evidence="1 2" key="1">
    <citation type="submission" date="2024-09" db="EMBL/GenBank/DDBJ databases">
        <authorList>
            <person name="Sun Q."/>
            <person name="Mori K."/>
        </authorList>
    </citation>
    <scope>NUCLEOTIDE SEQUENCE [LARGE SCALE GENOMIC DNA]</scope>
    <source>
        <strain evidence="1 2">CCM 8677</strain>
    </source>
</reference>
<dbReference type="InterPro" id="IPR027417">
    <property type="entry name" value="P-loop_NTPase"/>
</dbReference>